<dbReference type="AlphaFoldDB" id="A0A8K1FY25"/>
<dbReference type="InterPro" id="IPR036051">
    <property type="entry name" value="KRAB_dom_sf"/>
</dbReference>
<dbReference type="CDD" id="cd07765">
    <property type="entry name" value="KRAB_A-box"/>
    <property type="match status" value="1"/>
</dbReference>
<accession>A0A8K1FY25</accession>
<dbReference type="InterPro" id="IPR001909">
    <property type="entry name" value="KRAB"/>
</dbReference>
<gene>
    <name evidence="3" type="ORF">HGM15179_019671</name>
</gene>
<evidence type="ECO:0000313" key="4">
    <source>
        <dbReference type="Proteomes" id="UP000796761"/>
    </source>
</evidence>
<dbReference type="SUPFAM" id="SSF109640">
    <property type="entry name" value="KRAB domain (Kruppel-associated box)"/>
    <property type="match status" value="1"/>
</dbReference>
<dbReference type="PANTHER" id="PTHR23232:SF163">
    <property type="entry name" value="ZINC FINGER PROTEIN 589"/>
    <property type="match status" value="1"/>
</dbReference>
<feature type="compositionally biased region" description="Pro residues" evidence="1">
    <location>
        <begin position="30"/>
        <end position="46"/>
    </location>
</feature>
<dbReference type="SMART" id="SM00349">
    <property type="entry name" value="KRAB"/>
    <property type="match status" value="1"/>
</dbReference>
<dbReference type="Gene3D" id="6.10.140.140">
    <property type="match status" value="1"/>
</dbReference>
<dbReference type="PROSITE" id="PS50805">
    <property type="entry name" value="KRAB"/>
    <property type="match status" value="1"/>
</dbReference>
<dbReference type="OrthoDB" id="9892686at2759"/>
<dbReference type="InterPro" id="IPR050169">
    <property type="entry name" value="Krueppel_C2H2_ZnF"/>
</dbReference>
<sequence length="468" mass="52184">MAALPVWAGLVPEARAGEAQVPREVSGSPPATPPDPPGSPETPESPPAAMEGQMQEPLTFEDVTVFLSRAEWDALTPGQRELYRDVVSDTYELLTSLGYPGPKPDILHRLERGEEPWICSSPGEQQHPHPVGMWIHIQDGLRALCSILVAVEKSGFLDRKFLKKFGCDEGRSEFPLKADAGVGSQTQPWLVKEEVQDKPELTENPTYSETLPLHPVTEQQSLDPWEQLWERNPGNTQTNGHTLGETTLLPKTWKPRVEDLRAAVAKDHSYCLRVQLAPRRGVPKPHSLREHDYCCQHRATRSPVPCALCRRLARHRPGCARTIRRAREIVRRYRPYRRVGIPWRGCSTCCRMNRSARNTQGVTLDARGAPEGILGIGGSLPALRQVGGMRKRVRPLKDSSARQESGGCAKARKSQGMSLQDVFQDVLKAVGYILDSMCRKFELQGFSQGKSIWPIIIQIDNLTELGKS</sequence>
<proteinExistence type="predicted"/>
<name>A0A8K1FY25_9PASS</name>
<evidence type="ECO:0000256" key="1">
    <source>
        <dbReference type="SAM" id="MobiDB-lite"/>
    </source>
</evidence>
<organism evidence="3 4">
    <name type="scientific">Zosterops borbonicus</name>
    <dbReference type="NCBI Taxonomy" id="364589"/>
    <lineage>
        <taxon>Eukaryota</taxon>
        <taxon>Metazoa</taxon>
        <taxon>Chordata</taxon>
        <taxon>Craniata</taxon>
        <taxon>Vertebrata</taxon>
        <taxon>Euteleostomi</taxon>
        <taxon>Archelosauria</taxon>
        <taxon>Archosauria</taxon>
        <taxon>Dinosauria</taxon>
        <taxon>Saurischia</taxon>
        <taxon>Theropoda</taxon>
        <taxon>Coelurosauria</taxon>
        <taxon>Aves</taxon>
        <taxon>Neognathae</taxon>
        <taxon>Neoaves</taxon>
        <taxon>Telluraves</taxon>
        <taxon>Australaves</taxon>
        <taxon>Passeriformes</taxon>
        <taxon>Sylvioidea</taxon>
        <taxon>Zosteropidae</taxon>
        <taxon>Zosterops</taxon>
    </lineage>
</organism>
<dbReference type="GO" id="GO:0006355">
    <property type="term" value="P:regulation of DNA-templated transcription"/>
    <property type="evidence" value="ECO:0007669"/>
    <property type="project" value="InterPro"/>
</dbReference>
<feature type="region of interest" description="Disordered" evidence="1">
    <location>
        <begin position="1"/>
        <end position="51"/>
    </location>
</feature>
<dbReference type="Pfam" id="PF01352">
    <property type="entry name" value="KRAB"/>
    <property type="match status" value="1"/>
</dbReference>
<evidence type="ECO:0000313" key="3">
    <source>
        <dbReference type="EMBL" id="TRZ07435.1"/>
    </source>
</evidence>
<evidence type="ECO:0000259" key="2">
    <source>
        <dbReference type="PROSITE" id="PS50805"/>
    </source>
</evidence>
<protein>
    <recommendedName>
        <fullName evidence="2">KRAB domain-containing protein</fullName>
    </recommendedName>
</protein>
<comment type="caution">
    <text evidence="3">The sequence shown here is derived from an EMBL/GenBank/DDBJ whole genome shotgun (WGS) entry which is preliminary data.</text>
</comment>
<feature type="domain" description="KRAB" evidence="2">
    <location>
        <begin position="58"/>
        <end position="129"/>
    </location>
</feature>
<reference evidence="3" key="1">
    <citation type="submission" date="2019-04" db="EMBL/GenBank/DDBJ databases">
        <title>Genome assembly of Zosterops borbonicus 15179.</title>
        <authorList>
            <person name="Leroy T."/>
            <person name="Anselmetti Y."/>
            <person name="Tilak M.-K."/>
            <person name="Nabholz B."/>
        </authorList>
    </citation>
    <scope>NUCLEOTIDE SEQUENCE</scope>
    <source>
        <strain evidence="3">HGM_15179</strain>
        <tissue evidence="3">Muscle</tissue>
    </source>
</reference>
<dbReference type="EMBL" id="SWJQ01001781">
    <property type="protein sequence ID" value="TRZ07435.1"/>
    <property type="molecule type" value="Genomic_DNA"/>
</dbReference>
<dbReference type="Proteomes" id="UP000796761">
    <property type="component" value="Unassembled WGS sequence"/>
</dbReference>
<dbReference type="PANTHER" id="PTHR23232">
    <property type="entry name" value="KRAB DOMAIN C2H2 ZINC FINGER"/>
    <property type="match status" value="1"/>
</dbReference>
<keyword evidence="4" id="KW-1185">Reference proteome</keyword>